<evidence type="ECO:0000313" key="1">
    <source>
        <dbReference type="EMBL" id="CAB4955532.1"/>
    </source>
</evidence>
<name>A0A6J7KMK9_9ZZZZ</name>
<dbReference type="AlphaFoldDB" id="A0A6J7KMK9"/>
<protein>
    <submittedName>
        <fullName evidence="1">Unannotated protein</fullName>
    </submittedName>
</protein>
<sequence>MVVDGLPVSIDLVEVATTITRATLGVDALVKVDPTTRMGAGERVVPGVGLLPGSSYRDLALDREAIGTGECADMGADPGIEPGVGTQDVLGVSGQALPEREAGISRQPREVIELWPWALGIDVVGGERADATPIVDSRAE</sequence>
<accession>A0A6J7KMK9</accession>
<dbReference type="EMBL" id="CAFBND010000107">
    <property type="protein sequence ID" value="CAB4955532.1"/>
    <property type="molecule type" value="Genomic_DNA"/>
</dbReference>
<reference evidence="1" key="1">
    <citation type="submission" date="2020-05" db="EMBL/GenBank/DDBJ databases">
        <authorList>
            <person name="Chiriac C."/>
            <person name="Salcher M."/>
            <person name="Ghai R."/>
            <person name="Kavagutti S V."/>
        </authorList>
    </citation>
    <scope>NUCLEOTIDE SEQUENCE</scope>
</reference>
<gene>
    <name evidence="1" type="ORF">UFOPK3752_01935</name>
</gene>
<proteinExistence type="predicted"/>
<organism evidence="1">
    <name type="scientific">freshwater metagenome</name>
    <dbReference type="NCBI Taxonomy" id="449393"/>
    <lineage>
        <taxon>unclassified sequences</taxon>
        <taxon>metagenomes</taxon>
        <taxon>ecological metagenomes</taxon>
    </lineage>
</organism>